<keyword evidence="1" id="KW-0732">Signal</keyword>
<evidence type="ECO:0000259" key="3">
    <source>
        <dbReference type="Pfam" id="PF10531"/>
    </source>
</evidence>
<proteinExistence type="predicted"/>
<organism evidence="4 5">
    <name type="scientific">Gluconacetobacter liquefaciens</name>
    <name type="common">Acetobacter liquefaciens</name>
    <dbReference type="NCBI Taxonomy" id="89584"/>
    <lineage>
        <taxon>Bacteria</taxon>
        <taxon>Pseudomonadati</taxon>
        <taxon>Pseudomonadota</taxon>
        <taxon>Alphaproteobacteria</taxon>
        <taxon>Acetobacterales</taxon>
        <taxon>Acetobacteraceae</taxon>
        <taxon>Gluconacetobacter</taxon>
    </lineage>
</organism>
<dbReference type="Pfam" id="PF10531">
    <property type="entry name" value="SLBB"/>
    <property type="match status" value="1"/>
</dbReference>
<keyword evidence="5" id="KW-1185">Reference proteome</keyword>
<evidence type="ECO:0000256" key="1">
    <source>
        <dbReference type="ARBA" id="ARBA00022729"/>
    </source>
</evidence>
<reference evidence="4 5" key="1">
    <citation type="submission" date="2018-07" db="EMBL/GenBank/DDBJ databases">
        <title>Genomic Encyclopedia of Type Strains, Phase IV (KMG-IV): sequencing the most valuable type-strain genomes for metagenomic binning, comparative biology and taxonomic classification.</title>
        <authorList>
            <person name="Goeker M."/>
        </authorList>
    </citation>
    <scope>NUCLEOTIDE SEQUENCE [LARGE SCALE GENOMIC DNA]</scope>
    <source>
        <strain evidence="4 5">DSM 5603</strain>
    </source>
</reference>
<dbReference type="Proteomes" id="UP000254958">
    <property type="component" value="Unassembled WGS sequence"/>
</dbReference>
<feature type="domain" description="Soluble ligand binding" evidence="3">
    <location>
        <begin position="123"/>
        <end position="175"/>
    </location>
</feature>
<accession>A0A370G047</accession>
<dbReference type="RefSeq" id="WP_220791227.1">
    <property type="nucleotide sequence ID" value="NZ_BJMI01000011.1"/>
</dbReference>
<dbReference type="Gene3D" id="3.10.560.10">
    <property type="entry name" value="Outer membrane lipoprotein wza domain like"/>
    <property type="match status" value="1"/>
</dbReference>
<dbReference type="GO" id="GO:0015159">
    <property type="term" value="F:polysaccharide transmembrane transporter activity"/>
    <property type="evidence" value="ECO:0007669"/>
    <property type="project" value="InterPro"/>
</dbReference>
<name>A0A370G047_GLULI</name>
<dbReference type="PROSITE" id="PS51257">
    <property type="entry name" value="PROKAR_LIPOPROTEIN"/>
    <property type="match status" value="1"/>
</dbReference>
<evidence type="ECO:0000313" key="4">
    <source>
        <dbReference type="EMBL" id="RDI37118.1"/>
    </source>
</evidence>
<gene>
    <name evidence="4" type="ORF">C7453_107165</name>
</gene>
<dbReference type="Pfam" id="PF02563">
    <property type="entry name" value="Poly_export"/>
    <property type="match status" value="1"/>
</dbReference>
<comment type="caution">
    <text evidence="4">The sequence shown here is derived from an EMBL/GenBank/DDBJ whole genome shotgun (WGS) entry which is preliminary data.</text>
</comment>
<dbReference type="PANTHER" id="PTHR33619:SF3">
    <property type="entry name" value="POLYSACCHARIDE EXPORT PROTEIN GFCE-RELATED"/>
    <property type="match status" value="1"/>
</dbReference>
<dbReference type="PANTHER" id="PTHR33619">
    <property type="entry name" value="POLYSACCHARIDE EXPORT PROTEIN GFCE-RELATED"/>
    <property type="match status" value="1"/>
</dbReference>
<dbReference type="InterPro" id="IPR019554">
    <property type="entry name" value="Soluble_ligand-bd"/>
</dbReference>
<protein>
    <submittedName>
        <fullName evidence="4">Polysaccharide export outer membrane protein</fullName>
    </submittedName>
</protein>
<dbReference type="InterPro" id="IPR003715">
    <property type="entry name" value="Poly_export_N"/>
</dbReference>
<dbReference type="AlphaFoldDB" id="A0A370G047"/>
<evidence type="ECO:0000259" key="2">
    <source>
        <dbReference type="Pfam" id="PF02563"/>
    </source>
</evidence>
<evidence type="ECO:0000313" key="5">
    <source>
        <dbReference type="Proteomes" id="UP000254958"/>
    </source>
</evidence>
<sequence>MLPLRHTLGARTARLGFPFVITGACLAGCAPGGDLTPIPRYDPASYTIGVGDRINVSTFGENQFQTDARVPVDGSIAFPLIGMVKAEGLTTRELSESVATTLKDQHILSNARVTVQVLDYRPVSVIGEVEHGGQFSYQPGMTMLKAVAAAGGFSYRAFQDYAYVVRQEPGGAVVGRIEPQDYVKPDDVIKIYERHF</sequence>
<dbReference type="Gene3D" id="3.30.1950.10">
    <property type="entry name" value="wza like domain"/>
    <property type="match status" value="1"/>
</dbReference>
<feature type="domain" description="Polysaccharide export protein N-terminal" evidence="2">
    <location>
        <begin position="43"/>
        <end position="117"/>
    </location>
</feature>
<dbReference type="InterPro" id="IPR049712">
    <property type="entry name" value="Poly_export"/>
</dbReference>
<dbReference type="EMBL" id="QQAW01000007">
    <property type="protein sequence ID" value="RDI37118.1"/>
    <property type="molecule type" value="Genomic_DNA"/>
</dbReference>